<evidence type="ECO:0008006" key="4">
    <source>
        <dbReference type="Google" id="ProtNLM"/>
    </source>
</evidence>
<name>A0ABQ1I089_9ALTE</name>
<keyword evidence="3" id="KW-1185">Reference proteome</keyword>
<keyword evidence="1" id="KW-0732">Signal</keyword>
<evidence type="ECO:0000313" key="2">
    <source>
        <dbReference type="EMBL" id="GGB01856.1"/>
    </source>
</evidence>
<dbReference type="RefSeq" id="WP_188407350.1">
    <property type="nucleotide sequence ID" value="NZ_BMDY01000007.1"/>
</dbReference>
<sequence>MRFLLLICAIFFVTPVLAATSPKCPGEEGYFFTNDRHSKNPSEGGFISHDADVTDDIWVGKNAAICGFSSVTKSARILGRSVVCGNAKVHGSRARITGYARVCGNAEVDGTHQDVTMQGYFETNSGVYNKGTYSAEKPAPKVKTKSTREVVSEFVKALGNFEESYYSFTDGDIRKMGYEEEYSVKIDDANNPCEVVVTKSTEREAKREDYYALEPYEEQTFRIDLGELDIGDVEESEWKKTYRGMLIFTFSVDRIKTDDLYVFTYIKHTDDGDTWYTREYETIDGLWINGESKSGLQKLNAKFKAAVEVCGG</sequence>
<reference evidence="3" key="1">
    <citation type="journal article" date="2019" name="Int. J. Syst. Evol. Microbiol.">
        <title>The Global Catalogue of Microorganisms (GCM) 10K type strain sequencing project: providing services to taxonomists for standard genome sequencing and annotation.</title>
        <authorList>
            <consortium name="The Broad Institute Genomics Platform"/>
            <consortium name="The Broad Institute Genome Sequencing Center for Infectious Disease"/>
            <person name="Wu L."/>
            <person name="Ma J."/>
        </authorList>
    </citation>
    <scope>NUCLEOTIDE SEQUENCE [LARGE SCALE GENOMIC DNA]</scope>
    <source>
        <strain evidence="3">CGMCC 1.10131</strain>
    </source>
</reference>
<dbReference type="InterPro" id="IPR011004">
    <property type="entry name" value="Trimer_LpxA-like_sf"/>
</dbReference>
<gene>
    <name evidence="2" type="ORF">GCM10007414_13840</name>
</gene>
<proteinExistence type="predicted"/>
<evidence type="ECO:0000313" key="3">
    <source>
        <dbReference type="Proteomes" id="UP000651977"/>
    </source>
</evidence>
<accession>A0ABQ1I089</accession>
<feature type="signal peptide" evidence="1">
    <location>
        <begin position="1"/>
        <end position="18"/>
    </location>
</feature>
<organism evidence="2 3">
    <name type="scientific">Agarivorans gilvus</name>
    <dbReference type="NCBI Taxonomy" id="680279"/>
    <lineage>
        <taxon>Bacteria</taxon>
        <taxon>Pseudomonadati</taxon>
        <taxon>Pseudomonadota</taxon>
        <taxon>Gammaproteobacteria</taxon>
        <taxon>Alteromonadales</taxon>
        <taxon>Alteromonadaceae</taxon>
        <taxon>Agarivorans</taxon>
    </lineage>
</organism>
<dbReference type="Proteomes" id="UP000651977">
    <property type="component" value="Unassembled WGS sequence"/>
</dbReference>
<evidence type="ECO:0000256" key="1">
    <source>
        <dbReference type="SAM" id="SignalP"/>
    </source>
</evidence>
<dbReference type="SUPFAM" id="SSF51161">
    <property type="entry name" value="Trimeric LpxA-like enzymes"/>
    <property type="match status" value="1"/>
</dbReference>
<dbReference type="EMBL" id="BMDY01000007">
    <property type="protein sequence ID" value="GGB01856.1"/>
    <property type="molecule type" value="Genomic_DNA"/>
</dbReference>
<protein>
    <recommendedName>
        <fullName evidence="4">Polymer-forming cytoskeletal protein</fullName>
    </recommendedName>
</protein>
<comment type="caution">
    <text evidence="2">The sequence shown here is derived from an EMBL/GenBank/DDBJ whole genome shotgun (WGS) entry which is preliminary data.</text>
</comment>
<feature type="chain" id="PRO_5046383686" description="Polymer-forming cytoskeletal protein" evidence="1">
    <location>
        <begin position="19"/>
        <end position="312"/>
    </location>
</feature>